<evidence type="ECO:0000256" key="7">
    <source>
        <dbReference type="SAM" id="MobiDB-lite"/>
    </source>
</evidence>
<dbReference type="GO" id="GO:0004519">
    <property type="term" value="F:endonuclease activity"/>
    <property type="evidence" value="ECO:0007669"/>
    <property type="project" value="UniProtKB-KW"/>
</dbReference>
<keyword evidence="4" id="KW-0862">Zinc</keyword>
<evidence type="ECO:0000313" key="11">
    <source>
        <dbReference type="EMBL" id="MFM1731124.1"/>
    </source>
</evidence>
<feature type="region of interest" description="Disordered" evidence="7">
    <location>
        <begin position="485"/>
        <end position="531"/>
    </location>
</feature>
<gene>
    <name evidence="11" type="ORF">ABEU19_004675</name>
</gene>
<evidence type="ECO:0000259" key="9">
    <source>
        <dbReference type="Pfam" id="PF07282"/>
    </source>
</evidence>
<keyword evidence="11" id="KW-0540">Nuclease</keyword>
<dbReference type="InterPro" id="IPR010095">
    <property type="entry name" value="Cas12f1-like_TNB"/>
</dbReference>
<keyword evidence="12" id="KW-1185">Reference proteome</keyword>
<evidence type="ECO:0000256" key="5">
    <source>
        <dbReference type="ARBA" id="ARBA00023125"/>
    </source>
</evidence>
<dbReference type="InterPro" id="IPR021027">
    <property type="entry name" value="Transposase_put_HTH"/>
</dbReference>
<evidence type="ECO:0000256" key="6">
    <source>
        <dbReference type="ARBA" id="ARBA00023172"/>
    </source>
</evidence>
<evidence type="ECO:0000313" key="12">
    <source>
        <dbReference type="Proteomes" id="UP001629744"/>
    </source>
</evidence>
<keyword evidence="3" id="KW-0479">Metal-binding</keyword>
<comment type="caution">
    <text evidence="11">The sequence shown here is derived from an EMBL/GenBank/DDBJ whole genome shotgun (WGS) entry which is preliminary data.</text>
</comment>
<dbReference type="EMBL" id="JBDLNU010000006">
    <property type="protein sequence ID" value="MFM1731124.1"/>
    <property type="molecule type" value="Genomic_DNA"/>
</dbReference>
<evidence type="ECO:0000256" key="2">
    <source>
        <dbReference type="ARBA" id="ARBA00022578"/>
    </source>
</evidence>
<dbReference type="InterPro" id="IPR001959">
    <property type="entry name" value="Transposase"/>
</dbReference>
<keyword evidence="5" id="KW-0238">DNA-binding</keyword>
<keyword evidence="11" id="KW-0378">Hydrolase</keyword>
<protein>
    <submittedName>
        <fullName evidence="11">RNA-guided endonuclease TnpB family protein</fullName>
    </submittedName>
</protein>
<feature type="region of interest" description="Disordered" evidence="7">
    <location>
        <begin position="145"/>
        <end position="172"/>
    </location>
</feature>
<feature type="domain" description="Probable transposase IS891/IS1136/IS1341" evidence="8">
    <location>
        <begin position="261"/>
        <end position="371"/>
    </location>
</feature>
<dbReference type="Proteomes" id="UP001629744">
    <property type="component" value="Unassembled WGS sequence"/>
</dbReference>
<keyword evidence="2" id="KW-0815">Transposition</keyword>
<comment type="similarity">
    <text evidence="1">In the C-terminal section; belongs to the transposase 35 family.</text>
</comment>
<evidence type="ECO:0000259" key="10">
    <source>
        <dbReference type="Pfam" id="PF12323"/>
    </source>
</evidence>
<accession>A0ABW9FZR4</accession>
<dbReference type="Pfam" id="PF12323">
    <property type="entry name" value="HTH_OrfB_IS605"/>
    <property type="match status" value="1"/>
</dbReference>
<dbReference type="NCBIfam" id="NF040570">
    <property type="entry name" value="guided_TnpB"/>
    <property type="match status" value="1"/>
</dbReference>
<organism evidence="11 12">
    <name type="scientific">Prescottella soli</name>
    <dbReference type="NCBI Taxonomy" id="1543852"/>
    <lineage>
        <taxon>Bacteria</taxon>
        <taxon>Bacillati</taxon>
        <taxon>Actinomycetota</taxon>
        <taxon>Actinomycetes</taxon>
        <taxon>Mycobacteriales</taxon>
        <taxon>Nocardiaceae</taxon>
        <taxon>Prescottella</taxon>
    </lineage>
</organism>
<dbReference type="Pfam" id="PF01385">
    <property type="entry name" value="OrfB_IS605"/>
    <property type="match status" value="1"/>
</dbReference>
<reference evidence="11 12" key="1">
    <citation type="submission" date="2023-11" db="EMBL/GenBank/DDBJ databases">
        <authorList>
            <person name="Val-Calvo J."/>
            <person name="Scortti M."/>
            <person name="Vazquez-Boland J."/>
        </authorList>
    </citation>
    <scope>NUCLEOTIDE SEQUENCE [LARGE SCALE GENOMIC DNA]</scope>
    <source>
        <strain evidence="11 12">DSM 46662</strain>
    </source>
</reference>
<evidence type="ECO:0000259" key="8">
    <source>
        <dbReference type="Pfam" id="PF01385"/>
    </source>
</evidence>
<sequence length="531" mass="59750">MADMTCSRAVLLHLDAAALTDRQQLLLERSAGTSRAVYNWGLAAINAWNGQRYAWLRERARAVTRTEGEAQTLLGDVDWRRGSLLQAPQDLRRRPNRTSLGRRFTELTCDPHSRFHWWHAENHGVSRFVVSTALRDLDTAIVRYGDGARSPDRPPRKPRKDGRPSGWPRFKKKHRSKDSFAIFNLSVTSRGEDPWKVIDQGHRIRIPNLGSLRVHENTRRLRRWIQRGAIPKSARFVRRATGWTVSIVLEIPAELIPAPVTTRRQRAAGAVGVDVGVHSLVALSPDELIAGYPFAAFWRRLRRLQRHAARQRGPTHEQGPSAGWVETTRRIARLQHVDAVRRRGRLHEVTKRIATGFEAIGIEDLAVAGMTAAPHPIPDPDHPGRFLPNGRRSKAGLNRSIRRAAFGEIRRQLHYKTSWYGACLVIVDRFEPTSKTCSGCGAVRATLRLSERVYRCEQCGLVLDRDLNAARNICSLALTPSPVDTADVKRCDTPTPSRSRPERCWGPADLPKGRPTEASNGPPVLRDTGRN</sequence>
<evidence type="ECO:0000256" key="1">
    <source>
        <dbReference type="ARBA" id="ARBA00008761"/>
    </source>
</evidence>
<feature type="domain" description="Transposase putative helix-turn-helix" evidence="10">
    <location>
        <begin position="20"/>
        <end position="48"/>
    </location>
</feature>
<evidence type="ECO:0000256" key="4">
    <source>
        <dbReference type="ARBA" id="ARBA00022833"/>
    </source>
</evidence>
<name>A0ABW9FZR4_9NOCA</name>
<dbReference type="Pfam" id="PF07282">
    <property type="entry name" value="Cas12f1-like_TNB"/>
    <property type="match status" value="1"/>
</dbReference>
<dbReference type="RefSeq" id="WP_348610956.1">
    <property type="nucleotide sequence ID" value="NZ_CP157276.1"/>
</dbReference>
<evidence type="ECO:0000256" key="3">
    <source>
        <dbReference type="ARBA" id="ARBA00022723"/>
    </source>
</evidence>
<proteinExistence type="inferred from homology"/>
<keyword evidence="6" id="KW-0233">DNA recombination</keyword>
<keyword evidence="11" id="KW-0255">Endonuclease</keyword>
<feature type="domain" description="Cas12f1-like TNB" evidence="9">
    <location>
        <begin position="406"/>
        <end position="473"/>
    </location>
</feature>